<dbReference type="OrthoDB" id="9771733at2"/>
<dbReference type="GO" id="GO:0015833">
    <property type="term" value="P:peptide transport"/>
    <property type="evidence" value="ECO:0007669"/>
    <property type="project" value="TreeGrafter"/>
</dbReference>
<dbReference type="Pfam" id="PF00496">
    <property type="entry name" value="SBP_bac_5"/>
    <property type="match status" value="1"/>
</dbReference>
<protein>
    <submittedName>
        <fullName evidence="6">Extracellular solute-binding protein</fullName>
    </submittedName>
</protein>
<keyword evidence="3" id="KW-0813">Transport</keyword>
<dbReference type="PANTHER" id="PTHR30290">
    <property type="entry name" value="PERIPLASMIC BINDING COMPONENT OF ABC TRANSPORTER"/>
    <property type="match status" value="1"/>
</dbReference>
<dbReference type="GO" id="GO:0043190">
    <property type="term" value="C:ATP-binding cassette (ABC) transporter complex"/>
    <property type="evidence" value="ECO:0007669"/>
    <property type="project" value="InterPro"/>
</dbReference>
<dbReference type="PANTHER" id="PTHR30290:SF10">
    <property type="entry name" value="PERIPLASMIC OLIGOPEPTIDE-BINDING PROTEIN-RELATED"/>
    <property type="match status" value="1"/>
</dbReference>
<dbReference type="RefSeq" id="WP_025226165.1">
    <property type="nucleotide sequence ID" value="NZ_CP007139.1"/>
</dbReference>
<dbReference type="CDD" id="cd08504">
    <property type="entry name" value="PBP2_OppA"/>
    <property type="match status" value="1"/>
</dbReference>
<evidence type="ECO:0000313" key="7">
    <source>
        <dbReference type="Proteomes" id="UP000027982"/>
    </source>
</evidence>
<evidence type="ECO:0000259" key="5">
    <source>
        <dbReference type="Pfam" id="PF00496"/>
    </source>
</evidence>
<dbReference type="HOGENOM" id="CLU_017028_0_3_0"/>
<dbReference type="Gene3D" id="3.10.105.10">
    <property type="entry name" value="Dipeptide-binding Protein, Domain 3"/>
    <property type="match status" value="1"/>
</dbReference>
<comment type="similarity">
    <text evidence="2">Belongs to the bacterial solute-binding protein 5 family.</text>
</comment>
<reference evidence="6 7" key="1">
    <citation type="journal article" date="2014" name="PLoS ONE">
        <title>The first complete genome sequence of the class fimbriimonadia in the phylum armatimonadetes.</title>
        <authorList>
            <person name="Hu Z.Y."/>
            <person name="Wang Y.Z."/>
            <person name="Im W.T."/>
            <person name="Wang S.Y."/>
            <person name="Zhao G.P."/>
            <person name="Zheng H.J."/>
            <person name="Quan Z.X."/>
        </authorList>
    </citation>
    <scope>NUCLEOTIDE SEQUENCE [LARGE SCALE GENOMIC DNA]</scope>
    <source>
        <strain evidence="6">Gsoil 348</strain>
    </source>
</reference>
<sequence>MNRLLVLAIAAVALTGCGNGGFSKRSSTASAGTFRYTLSAAPTTLDPAKVQDIDTTDLLANVFEGLVSYDDKNHIVGQIAESWKGTQGGKVWTFTLRPNVKFHNGRAVTADDVKWSFERACGDTLSSITAANYLRDIVGATEVTKGQAKQISGIKVIDPKTIEFTLDKPRAYFLGKLTYPCAFVVAKEACGLNQINDVKAAVGTGPFRLTKFDVGQQAELEANKDYYLGAPKLQRIIRPIVLDASTRMNMYKNGEIDMLTVQRQDLVAVERDPKLKAELVYEPRPAVFYVGLNQLTYPPFRDARVRRAFAMAIDRTRICHDLLQGMPEAHGMIAPGIIGYREGYAGLPYDPAGARKLLADAGYPNGKGLPPLQFVFRASTPDSQHVSEGVESSLRQNLNFPLKMQSLEWGSFLDARNKGKLQSYFLSWYADYLDPQNFLSFLLTSGSPQNRDGYRNPEFDRLCELGDTTVDEPTRLKYYQQAEDVLIQDGGRVPIYFGRDAILVSPKVHGIRNNLFGQLPHTTVTVD</sequence>
<keyword evidence="4" id="KW-0732">Signal</keyword>
<evidence type="ECO:0000313" key="6">
    <source>
        <dbReference type="EMBL" id="AIE85246.1"/>
    </source>
</evidence>
<dbReference type="GO" id="GO:0030313">
    <property type="term" value="C:cell envelope"/>
    <property type="evidence" value="ECO:0007669"/>
    <property type="project" value="UniProtKB-SubCell"/>
</dbReference>
<dbReference type="STRING" id="661478.OP10G_1878"/>
<dbReference type="SUPFAM" id="SSF53850">
    <property type="entry name" value="Periplasmic binding protein-like II"/>
    <property type="match status" value="1"/>
</dbReference>
<name>A0A068NP75_FIMGI</name>
<dbReference type="EMBL" id="CP007139">
    <property type="protein sequence ID" value="AIE85246.1"/>
    <property type="molecule type" value="Genomic_DNA"/>
</dbReference>
<dbReference type="InterPro" id="IPR039424">
    <property type="entry name" value="SBP_5"/>
</dbReference>
<feature type="domain" description="Solute-binding protein family 5" evidence="5">
    <location>
        <begin position="75"/>
        <end position="447"/>
    </location>
</feature>
<proteinExistence type="inferred from homology"/>
<dbReference type="eggNOG" id="COG4166">
    <property type="taxonomic scope" value="Bacteria"/>
</dbReference>
<dbReference type="AlphaFoldDB" id="A0A068NP75"/>
<dbReference type="InterPro" id="IPR000914">
    <property type="entry name" value="SBP_5_dom"/>
</dbReference>
<dbReference type="KEGG" id="fgi:OP10G_1878"/>
<evidence type="ECO:0000256" key="1">
    <source>
        <dbReference type="ARBA" id="ARBA00004196"/>
    </source>
</evidence>
<evidence type="ECO:0000256" key="4">
    <source>
        <dbReference type="ARBA" id="ARBA00022729"/>
    </source>
</evidence>
<evidence type="ECO:0000256" key="2">
    <source>
        <dbReference type="ARBA" id="ARBA00005695"/>
    </source>
</evidence>
<accession>A0A068NP75</accession>
<organism evidence="6 7">
    <name type="scientific">Fimbriimonas ginsengisoli Gsoil 348</name>
    <dbReference type="NCBI Taxonomy" id="661478"/>
    <lineage>
        <taxon>Bacteria</taxon>
        <taxon>Bacillati</taxon>
        <taxon>Armatimonadota</taxon>
        <taxon>Fimbriimonadia</taxon>
        <taxon>Fimbriimonadales</taxon>
        <taxon>Fimbriimonadaceae</taxon>
        <taxon>Fimbriimonas</taxon>
    </lineage>
</organism>
<dbReference type="PIRSF" id="PIRSF002741">
    <property type="entry name" value="MppA"/>
    <property type="match status" value="1"/>
</dbReference>
<dbReference type="GO" id="GO:0042597">
    <property type="term" value="C:periplasmic space"/>
    <property type="evidence" value="ECO:0007669"/>
    <property type="project" value="UniProtKB-ARBA"/>
</dbReference>
<dbReference type="Gene3D" id="3.90.76.10">
    <property type="entry name" value="Dipeptide-binding Protein, Domain 1"/>
    <property type="match status" value="1"/>
</dbReference>
<dbReference type="GO" id="GO:1904680">
    <property type="term" value="F:peptide transmembrane transporter activity"/>
    <property type="evidence" value="ECO:0007669"/>
    <property type="project" value="TreeGrafter"/>
</dbReference>
<dbReference type="PROSITE" id="PS51257">
    <property type="entry name" value="PROKAR_LIPOPROTEIN"/>
    <property type="match status" value="1"/>
</dbReference>
<comment type="subcellular location">
    <subcellularLocation>
        <location evidence="1">Cell envelope</location>
    </subcellularLocation>
</comment>
<dbReference type="Gene3D" id="3.40.190.10">
    <property type="entry name" value="Periplasmic binding protein-like II"/>
    <property type="match status" value="1"/>
</dbReference>
<evidence type="ECO:0000256" key="3">
    <source>
        <dbReference type="ARBA" id="ARBA00022448"/>
    </source>
</evidence>
<gene>
    <name evidence="6" type="ORF">OP10G_1878</name>
</gene>
<dbReference type="InterPro" id="IPR030678">
    <property type="entry name" value="Peptide/Ni-bd"/>
</dbReference>
<keyword evidence="7" id="KW-1185">Reference proteome</keyword>
<dbReference type="Proteomes" id="UP000027982">
    <property type="component" value="Chromosome"/>
</dbReference>